<dbReference type="Proteomes" id="UP000467841">
    <property type="component" value="Unassembled WGS sequence"/>
</dbReference>
<reference evidence="5" key="1">
    <citation type="submission" date="2020-01" db="EMBL/GenBank/DDBJ databases">
        <authorList>
            <person name="Mishra B."/>
        </authorList>
    </citation>
    <scope>NUCLEOTIDE SEQUENCE [LARGE SCALE GENOMIC DNA]</scope>
</reference>
<evidence type="ECO:0008006" key="7">
    <source>
        <dbReference type="Google" id="ProtNLM"/>
    </source>
</evidence>
<comment type="caution">
    <text evidence="5">The sequence shown here is derived from an EMBL/GenBank/DDBJ whole genome shotgun (WGS) entry which is preliminary data.</text>
</comment>
<gene>
    <name evidence="5" type="ORF">MERR_LOCUS32943</name>
</gene>
<feature type="transmembrane region" description="Helical" evidence="4">
    <location>
        <begin position="164"/>
        <end position="180"/>
    </location>
</feature>
<dbReference type="PROSITE" id="PS00518">
    <property type="entry name" value="ZF_RING_1"/>
    <property type="match status" value="1"/>
</dbReference>
<keyword evidence="6" id="KW-1185">Reference proteome</keyword>
<dbReference type="OrthoDB" id="1062910at2759"/>
<evidence type="ECO:0000256" key="2">
    <source>
        <dbReference type="ARBA" id="ARBA00022771"/>
    </source>
</evidence>
<dbReference type="EMBL" id="CACVBM020001329">
    <property type="protein sequence ID" value="CAA7045708.1"/>
    <property type="molecule type" value="Genomic_DNA"/>
</dbReference>
<proteinExistence type="predicted"/>
<dbReference type="InterPro" id="IPR017907">
    <property type="entry name" value="Znf_RING_CS"/>
</dbReference>
<dbReference type="InterPro" id="IPR013083">
    <property type="entry name" value="Znf_RING/FYVE/PHD"/>
</dbReference>
<dbReference type="AlphaFoldDB" id="A0A6D2K245"/>
<dbReference type="Gene3D" id="3.30.40.10">
    <property type="entry name" value="Zinc/RING finger domain, C3HC4 (zinc finger)"/>
    <property type="match status" value="1"/>
</dbReference>
<name>A0A6D2K245_9BRAS</name>
<keyword evidence="2" id="KW-0863">Zinc-finger</keyword>
<keyword evidence="3" id="KW-0862">Zinc</keyword>
<accession>A0A6D2K245</accession>
<sequence length="192" mass="22180">MATGKIEDRSIRLGRRLTLFRDYATVLLVENNWDQEYIVRQWNVAGNHLGDHVVRNCHFLSITSRCRICHVIRECKSYGCRHLLCARCVTGYLEENINAGALNLVCPVQHCEKMMCPAVFKSDVSIAVRNLFQRNLNRSFLLAHPDEEFSYITAAYDFCLGKKWYILAFVVLVVLFFKGPRASMNLNLNFIL</sequence>
<keyword evidence="4" id="KW-1133">Transmembrane helix</keyword>
<dbReference type="SUPFAM" id="SSF57850">
    <property type="entry name" value="RING/U-box"/>
    <property type="match status" value="1"/>
</dbReference>
<keyword evidence="1" id="KW-0479">Metal-binding</keyword>
<evidence type="ECO:0000313" key="5">
    <source>
        <dbReference type="EMBL" id="CAA7045708.1"/>
    </source>
</evidence>
<evidence type="ECO:0000256" key="3">
    <source>
        <dbReference type="ARBA" id="ARBA00022833"/>
    </source>
</evidence>
<evidence type="ECO:0000313" key="6">
    <source>
        <dbReference type="Proteomes" id="UP000467841"/>
    </source>
</evidence>
<evidence type="ECO:0000256" key="4">
    <source>
        <dbReference type="SAM" id="Phobius"/>
    </source>
</evidence>
<evidence type="ECO:0000256" key="1">
    <source>
        <dbReference type="ARBA" id="ARBA00022723"/>
    </source>
</evidence>
<organism evidence="5 6">
    <name type="scientific">Microthlaspi erraticum</name>
    <dbReference type="NCBI Taxonomy" id="1685480"/>
    <lineage>
        <taxon>Eukaryota</taxon>
        <taxon>Viridiplantae</taxon>
        <taxon>Streptophyta</taxon>
        <taxon>Embryophyta</taxon>
        <taxon>Tracheophyta</taxon>
        <taxon>Spermatophyta</taxon>
        <taxon>Magnoliopsida</taxon>
        <taxon>eudicotyledons</taxon>
        <taxon>Gunneridae</taxon>
        <taxon>Pentapetalae</taxon>
        <taxon>rosids</taxon>
        <taxon>malvids</taxon>
        <taxon>Brassicales</taxon>
        <taxon>Brassicaceae</taxon>
        <taxon>Coluteocarpeae</taxon>
        <taxon>Microthlaspi</taxon>
    </lineage>
</organism>
<dbReference type="GO" id="GO:0008270">
    <property type="term" value="F:zinc ion binding"/>
    <property type="evidence" value="ECO:0007669"/>
    <property type="project" value="UniProtKB-KW"/>
</dbReference>
<protein>
    <recommendedName>
        <fullName evidence="7">RING-type domain-containing protein</fullName>
    </recommendedName>
</protein>
<keyword evidence="4" id="KW-0812">Transmembrane</keyword>
<keyword evidence="4" id="KW-0472">Membrane</keyword>